<feature type="domain" description="Aminoglycoside phosphotransferase" evidence="1">
    <location>
        <begin position="28"/>
        <end position="250"/>
    </location>
</feature>
<dbReference type="SUPFAM" id="SSF56112">
    <property type="entry name" value="Protein kinase-like (PK-like)"/>
    <property type="match status" value="1"/>
</dbReference>
<evidence type="ECO:0000259" key="1">
    <source>
        <dbReference type="Pfam" id="PF01636"/>
    </source>
</evidence>
<dbReference type="Gene3D" id="3.90.1200.10">
    <property type="match status" value="1"/>
</dbReference>
<reference evidence="2 3" key="1">
    <citation type="submission" date="2020-02" db="EMBL/GenBank/DDBJ databases">
        <title>Genome sequencing for Kineobactrum sp. M2.</title>
        <authorList>
            <person name="Park S.-J."/>
        </authorList>
    </citation>
    <scope>NUCLEOTIDE SEQUENCE [LARGE SCALE GENOMIC DNA]</scope>
    <source>
        <strain evidence="2 3">M2</strain>
    </source>
</reference>
<keyword evidence="2" id="KW-0808">Transferase</keyword>
<dbReference type="EMBL" id="CP048711">
    <property type="protein sequence ID" value="QIB66745.1"/>
    <property type="molecule type" value="Genomic_DNA"/>
</dbReference>
<proteinExistence type="predicted"/>
<dbReference type="InterPro" id="IPR002575">
    <property type="entry name" value="Aminoglycoside_PTrfase"/>
</dbReference>
<dbReference type="RefSeq" id="WP_163496179.1">
    <property type="nucleotide sequence ID" value="NZ_CP048711.1"/>
</dbReference>
<dbReference type="AlphaFoldDB" id="A0A6C0U8B5"/>
<dbReference type="Proteomes" id="UP000477680">
    <property type="component" value="Chromosome"/>
</dbReference>
<gene>
    <name evidence="2" type="ORF">G3T16_16445</name>
</gene>
<protein>
    <submittedName>
        <fullName evidence="2">Phosphotransferase</fullName>
    </submittedName>
</protein>
<dbReference type="Pfam" id="PF01636">
    <property type="entry name" value="APH"/>
    <property type="match status" value="1"/>
</dbReference>
<accession>A0A6C0U8B5</accession>
<evidence type="ECO:0000313" key="2">
    <source>
        <dbReference type="EMBL" id="QIB66745.1"/>
    </source>
</evidence>
<evidence type="ECO:0000313" key="3">
    <source>
        <dbReference type="Proteomes" id="UP000477680"/>
    </source>
</evidence>
<dbReference type="GO" id="GO:0016740">
    <property type="term" value="F:transferase activity"/>
    <property type="evidence" value="ECO:0007669"/>
    <property type="project" value="UniProtKB-KW"/>
</dbReference>
<dbReference type="Gene3D" id="3.30.200.20">
    <property type="entry name" value="Phosphorylase Kinase, domain 1"/>
    <property type="match status" value="1"/>
</dbReference>
<dbReference type="CDD" id="cd05154">
    <property type="entry name" value="ACAD10_11_N-like"/>
    <property type="match status" value="1"/>
</dbReference>
<sequence>MSARQLDTRRLAAFLADHIPDFDGELTAEKFAGGQSNPTFKLNAGGRSYVLRRKPPGQLLPSAHAVDREYRIISALADTDVPVPRTYVLCEDESVIGSMFYVMEFLEGRILWDPSLPEARDKAERAAIYDAMNQTLAALHNVDVDAVGLADYGRPGNYFERQLGRWTKQYRASETETMADMEQLLQWLPANMPADDGSISLVHGDYRLDNMMFHPEQPRVIALLDWELSTLGHPLADLANQCMVWMLPGEGSMKGLAGIDRQALGIPSDEEYIARYCERTGRDGIDNWNFYLVFSLFRLAAIVQGIKHRVRLGTASSAEAEERGNLVAPLSRLAVELIQSGGR</sequence>
<dbReference type="PANTHER" id="PTHR47829:SF3">
    <property type="entry name" value="AMINOGLYCOSIDE PHOSPHOTRANSFERASE DOMAIN-CONTAINING PROTEIN"/>
    <property type="match status" value="1"/>
</dbReference>
<organism evidence="2 3">
    <name type="scientific">Kineobactrum salinum</name>
    <dbReference type="NCBI Taxonomy" id="2708301"/>
    <lineage>
        <taxon>Bacteria</taxon>
        <taxon>Pseudomonadati</taxon>
        <taxon>Pseudomonadota</taxon>
        <taxon>Gammaproteobacteria</taxon>
        <taxon>Cellvibrionales</taxon>
        <taxon>Halieaceae</taxon>
        <taxon>Kineobactrum</taxon>
    </lineage>
</organism>
<dbReference type="InterPro" id="IPR041726">
    <property type="entry name" value="ACAD10_11_N"/>
</dbReference>
<keyword evidence="3" id="KW-1185">Reference proteome</keyword>
<name>A0A6C0U8B5_9GAMM</name>
<dbReference type="InterPro" id="IPR052898">
    <property type="entry name" value="ACAD10-like"/>
</dbReference>
<dbReference type="PANTHER" id="PTHR47829">
    <property type="entry name" value="HYDROLASE, PUTATIVE (AFU_ORTHOLOGUE AFUA_1G12880)-RELATED"/>
    <property type="match status" value="1"/>
</dbReference>
<dbReference type="InterPro" id="IPR011009">
    <property type="entry name" value="Kinase-like_dom_sf"/>
</dbReference>
<dbReference type="KEGG" id="kim:G3T16_16445"/>